<dbReference type="InterPro" id="IPR011625">
    <property type="entry name" value="A2M_N_BRD"/>
</dbReference>
<evidence type="ECO:0000256" key="4">
    <source>
        <dbReference type="ARBA" id="ARBA00022900"/>
    </source>
</evidence>
<dbReference type="PANTHER" id="PTHR11412">
    <property type="entry name" value="MACROGLOBULIN / COMPLEMENT"/>
    <property type="match status" value="1"/>
</dbReference>
<name>A0A0P7UDG1_SCLFO</name>
<reference evidence="7 8" key="1">
    <citation type="submission" date="2015-08" db="EMBL/GenBank/DDBJ databases">
        <title>The genome of the Asian arowana (Scleropages formosus).</title>
        <authorList>
            <person name="Tan M.H."/>
            <person name="Gan H.M."/>
            <person name="Croft L.J."/>
            <person name="Austin C.M."/>
        </authorList>
    </citation>
    <scope>NUCLEOTIDE SEQUENCE [LARGE SCALE GENOMIC DNA]</scope>
    <source>
        <strain evidence="7">Aro1</strain>
    </source>
</reference>
<dbReference type="GO" id="GO:0004867">
    <property type="term" value="F:serine-type endopeptidase inhibitor activity"/>
    <property type="evidence" value="ECO:0007669"/>
    <property type="project" value="UniProtKB-KW"/>
</dbReference>
<gene>
    <name evidence="7" type="ORF">Z043_123539</name>
</gene>
<dbReference type="Pfam" id="PF17791">
    <property type="entry name" value="MG3"/>
    <property type="match status" value="1"/>
</dbReference>
<dbReference type="SMART" id="SM01359">
    <property type="entry name" value="A2M_N_2"/>
    <property type="match status" value="1"/>
</dbReference>
<keyword evidence="4" id="KW-0722">Serine protease inhibitor</keyword>
<dbReference type="Pfam" id="PF01835">
    <property type="entry name" value="MG2"/>
    <property type="match status" value="1"/>
</dbReference>
<dbReference type="FunFam" id="2.60.40.1930:FF:000001">
    <property type="entry name" value="CD109 isoform 3"/>
    <property type="match status" value="1"/>
</dbReference>
<protein>
    <recommendedName>
        <fullName evidence="6">Alpha-2-macroglobulin bait region domain-containing protein</fullName>
    </recommendedName>
</protein>
<dbReference type="InterPro" id="IPR041555">
    <property type="entry name" value="MG3"/>
</dbReference>
<dbReference type="InterPro" id="IPR050473">
    <property type="entry name" value="A2M/Complement_sys"/>
</dbReference>
<dbReference type="AlphaFoldDB" id="A0A0P7UDG1"/>
<keyword evidence="3" id="KW-0732">Signal</keyword>
<organism evidence="7 8">
    <name type="scientific">Scleropages formosus</name>
    <name type="common">Asian bonytongue</name>
    <name type="synonym">Osteoglossum formosum</name>
    <dbReference type="NCBI Taxonomy" id="113540"/>
    <lineage>
        <taxon>Eukaryota</taxon>
        <taxon>Metazoa</taxon>
        <taxon>Chordata</taxon>
        <taxon>Craniata</taxon>
        <taxon>Vertebrata</taxon>
        <taxon>Euteleostomi</taxon>
        <taxon>Actinopterygii</taxon>
        <taxon>Neopterygii</taxon>
        <taxon>Teleostei</taxon>
        <taxon>Osteoglossocephala</taxon>
        <taxon>Osteoglossomorpha</taxon>
        <taxon>Osteoglossiformes</taxon>
        <taxon>Osteoglossidae</taxon>
        <taxon>Scleropages</taxon>
    </lineage>
</organism>
<keyword evidence="5" id="KW-0325">Glycoprotein</keyword>
<evidence type="ECO:0000256" key="1">
    <source>
        <dbReference type="ARBA" id="ARBA00010952"/>
    </source>
</evidence>
<sequence>MRAPAVEKESIQSIRVEVRGESFQMMKDSSVMFKPYSEITFIQTDKPVYKPGQTVHFRIVTLDTQFAPVIQLYSTVELRDVHQNRIGQWTNVSTNGRILQLSHPLSSEAPLGTYTLSAAVGETRTQHSFKVKEYVLPRFEVKVNAPSEVNVAESELKIEIQVVDFKDLPVVDMPVYLYRGYWSSDVMLNLTTDQHGMASFSLNMTDHNDHLNLRASCYGPNILRPSFQNKYYEDARQAISPLQPVTVQRPSVSSVVLQNVEQPLACGKVAHFTGKYVVVGEKAQDSPLYFFYLGEVSFELMVDPEMSPVLQVLVYSVLPSGNVIAGNKDFETEKCFKHKVSLEFSPPRAVPAEQGTLKVTAQPGALCGLSSVDQSVLLLEPNKQLDADK</sequence>
<dbReference type="PANTHER" id="PTHR11412:SF150">
    <property type="entry name" value="ALPHA-2-MACROGLOBULIN-RELATED"/>
    <property type="match status" value="1"/>
</dbReference>
<evidence type="ECO:0000313" key="8">
    <source>
        <dbReference type="Proteomes" id="UP000034805"/>
    </source>
</evidence>
<dbReference type="Gene3D" id="2.60.40.1930">
    <property type="match status" value="2"/>
</dbReference>
<evidence type="ECO:0000256" key="2">
    <source>
        <dbReference type="ARBA" id="ARBA00022690"/>
    </source>
</evidence>
<comment type="similarity">
    <text evidence="1">Belongs to the protease inhibitor I39 (alpha-2-macroglobulin) family.</text>
</comment>
<evidence type="ECO:0000259" key="6">
    <source>
        <dbReference type="SMART" id="SM01359"/>
    </source>
</evidence>
<dbReference type="EMBL" id="JARO02013598">
    <property type="protein sequence ID" value="KPP58620.1"/>
    <property type="molecule type" value="Genomic_DNA"/>
</dbReference>
<dbReference type="Proteomes" id="UP000034805">
    <property type="component" value="Unassembled WGS sequence"/>
</dbReference>
<accession>A0A0P7UDG1</accession>
<feature type="domain" description="Alpha-2-macroglobulin bait region" evidence="6">
    <location>
        <begin position="255"/>
        <end position="379"/>
    </location>
</feature>
<keyword evidence="2" id="KW-0646">Protease inhibitor</keyword>
<feature type="non-terminal residue" evidence="7">
    <location>
        <position position="389"/>
    </location>
</feature>
<dbReference type="Gene3D" id="6.20.50.160">
    <property type="match status" value="1"/>
</dbReference>
<dbReference type="Pfam" id="PF07703">
    <property type="entry name" value="A2M_BRD"/>
    <property type="match status" value="1"/>
</dbReference>
<comment type="caution">
    <text evidence="7">The sequence shown here is derived from an EMBL/GenBank/DDBJ whole genome shotgun (WGS) entry which is preliminary data.</text>
</comment>
<proteinExistence type="inferred from homology"/>
<evidence type="ECO:0000256" key="5">
    <source>
        <dbReference type="ARBA" id="ARBA00023180"/>
    </source>
</evidence>
<evidence type="ECO:0000313" key="7">
    <source>
        <dbReference type="EMBL" id="KPP58620.1"/>
    </source>
</evidence>
<dbReference type="InterPro" id="IPR002890">
    <property type="entry name" value="MG2"/>
</dbReference>
<evidence type="ECO:0000256" key="3">
    <source>
        <dbReference type="ARBA" id="ARBA00022729"/>
    </source>
</evidence>